<sequence length="155" mass="17031">MKTFGKVLLAGTLALGGLTAMNVETPKAQADGASEFCRYICGPKETLNNFTIQLSNTEYKMGQNIILRATNDNAYDVHYQASVEKQYDTGWDYYDADFRYGSLLPAGTNVYEDFDAETGNGGAISEPGTYRMKIEVTHADGHVDTMYTAPITLVN</sequence>
<evidence type="ECO:0000313" key="3">
    <source>
        <dbReference type="Proteomes" id="UP000065797"/>
    </source>
</evidence>
<protein>
    <submittedName>
        <fullName evidence="2">Uncharacterized protein</fullName>
    </submittedName>
</protein>
<keyword evidence="1" id="KW-0732">Signal</keyword>
<proteinExistence type="predicted"/>
<name>A0A109G2F3_BACMY</name>
<dbReference type="Proteomes" id="UP000065797">
    <property type="component" value="Unassembled WGS sequence"/>
</dbReference>
<accession>A0A109G2F3</accession>
<evidence type="ECO:0000256" key="1">
    <source>
        <dbReference type="SAM" id="SignalP"/>
    </source>
</evidence>
<gene>
    <name evidence="2" type="ORF">AWW70_19415</name>
</gene>
<dbReference type="RefSeq" id="WP_060751026.1">
    <property type="nucleotide sequence ID" value="NZ_CP036045.1"/>
</dbReference>
<dbReference type="AlphaFoldDB" id="A0A109G2F3"/>
<comment type="caution">
    <text evidence="2">The sequence shown here is derived from an EMBL/GenBank/DDBJ whole genome shotgun (WGS) entry which is preliminary data.</text>
</comment>
<organism evidence="2 3">
    <name type="scientific">Bacillus mycoides</name>
    <dbReference type="NCBI Taxonomy" id="1405"/>
    <lineage>
        <taxon>Bacteria</taxon>
        <taxon>Bacillati</taxon>
        <taxon>Bacillota</taxon>
        <taxon>Bacilli</taxon>
        <taxon>Bacillales</taxon>
        <taxon>Bacillaceae</taxon>
        <taxon>Bacillus</taxon>
        <taxon>Bacillus cereus group</taxon>
    </lineage>
</organism>
<feature type="chain" id="PRO_5038816769" evidence="1">
    <location>
        <begin position="23"/>
        <end position="155"/>
    </location>
</feature>
<dbReference type="EMBL" id="LRPH01000070">
    <property type="protein sequence ID" value="KWU59001.1"/>
    <property type="molecule type" value="Genomic_DNA"/>
</dbReference>
<feature type="signal peptide" evidence="1">
    <location>
        <begin position="1"/>
        <end position="22"/>
    </location>
</feature>
<reference evidence="2 3" key="1">
    <citation type="submission" date="2016-01" db="EMBL/GenBank/DDBJ databases">
        <authorList>
            <person name="McClelland M."/>
            <person name="Jain A."/>
            <person name="Saraogi P."/>
            <person name="Mendelson R."/>
            <person name="Westerman R."/>
            <person name="SanMiguel P."/>
            <person name="Csonka L."/>
        </authorList>
    </citation>
    <scope>NUCLEOTIDE SEQUENCE [LARGE SCALE GENOMIC DNA]</scope>
    <source>
        <strain evidence="2 3">PE8-15</strain>
    </source>
</reference>
<evidence type="ECO:0000313" key="2">
    <source>
        <dbReference type="EMBL" id="KWU59001.1"/>
    </source>
</evidence>